<evidence type="ECO:0000313" key="1">
    <source>
        <dbReference type="EMBL" id="KAK1739267.1"/>
    </source>
</evidence>
<name>A0AAD8Y578_9STRA</name>
<dbReference type="Proteomes" id="UP001224775">
    <property type="component" value="Unassembled WGS sequence"/>
</dbReference>
<reference evidence="1" key="1">
    <citation type="submission" date="2023-06" db="EMBL/GenBank/DDBJ databases">
        <title>Survivors Of The Sea: Transcriptome response of Skeletonema marinoi to long-term dormancy.</title>
        <authorList>
            <person name="Pinder M.I.M."/>
            <person name="Kourtchenko O."/>
            <person name="Robertson E.K."/>
            <person name="Larsson T."/>
            <person name="Maumus F."/>
            <person name="Osuna-Cruz C.M."/>
            <person name="Vancaester E."/>
            <person name="Stenow R."/>
            <person name="Vandepoele K."/>
            <person name="Ploug H."/>
            <person name="Bruchert V."/>
            <person name="Godhe A."/>
            <person name="Topel M."/>
        </authorList>
    </citation>
    <scope>NUCLEOTIDE SEQUENCE</scope>
    <source>
        <strain evidence="1">R05AC</strain>
    </source>
</reference>
<accession>A0AAD8Y578</accession>
<dbReference type="AlphaFoldDB" id="A0AAD8Y578"/>
<sequence>MTVTKEEPEIAVNGALPVVTAVGIEEKADEKVSSAAGGGNQGPPIPAGHARFYCNKCRAPYDLPDGATTWRCAGCHTFNSTTPDECCTIL</sequence>
<gene>
    <name evidence="1" type="ORF">QTG54_009810</name>
</gene>
<keyword evidence="2" id="KW-1185">Reference proteome</keyword>
<dbReference type="EMBL" id="JATAAI010000018">
    <property type="protein sequence ID" value="KAK1739267.1"/>
    <property type="molecule type" value="Genomic_DNA"/>
</dbReference>
<comment type="caution">
    <text evidence="1">The sequence shown here is derived from an EMBL/GenBank/DDBJ whole genome shotgun (WGS) entry which is preliminary data.</text>
</comment>
<proteinExistence type="predicted"/>
<evidence type="ECO:0000313" key="2">
    <source>
        <dbReference type="Proteomes" id="UP001224775"/>
    </source>
</evidence>
<dbReference type="NCBIfam" id="TIGR01053">
    <property type="entry name" value="LSD1"/>
    <property type="match status" value="1"/>
</dbReference>
<protein>
    <submittedName>
        <fullName evidence="1">Uncharacterized protein</fullName>
    </submittedName>
</protein>
<organism evidence="1 2">
    <name type="scientific">Skeletonema marinoi</name>
    <dbReference type="NCBI Taxonomy" id="267567"/>
    <lineage>
        <taxon>Eukaryota</taxon>
        <taxon>Sar</taxon>
        <taxon>Stramenopiles</taxon>
        <taxon>Ochrophyta</taxon>
        <taxon>Bacillariophyta</taxon>
        <taxon>Coscinodiscophyceae</taxon>
        <taxon>Thalassiosirophycidae</taxon>
        <taxon>Thalassiosirales</taxon>
        <taxon>Skeletonemataceae</taxon>
        <taxon>Skeletonema</taxon>
        <taxon>Skeletonema marinoi-dohrnii complex</taxon>
    </lineage>
</organism>